<protein>
    <recommendedName>
        <fullName evidence="4">Autophagy-related protein 11</fullName>
    </recommendedName>
</protein>
<feature type="coiled-coil region" evidence="5">
    <location>
        <begin position="496"/>
        <end position="586"/>
    </location>
</feature>
<keyword evidence="4" id="KW-0653">Protein transport</keyword>
<dbReference type="InterPro" id="IPR019460">
    <property type="entry name" value="Atg11_C"/>
</dbReference>
<evidence type="ECO:0000313" key="9">
    <source>
        <dbReference type="Proteomes" id="UP000076532"/>
    </source>
</evidence>
<keyword evidence="2 4" id="KW-0072">Autophagy</keyword>
<dbReference type="GO" id="GO:1990316">
    <property type="term" value="C:Atg1/ULK1 kinase complex"/>
    <property type="evidence" value="ECO:0007669"/>
    <property type="project" value="TreeGrafter"/>
</dbReference>
<dbReference type="GO" id="GO:0034517">
    <property type="term" value="P:ribophagy"/>
    <property type="evidence" value="ECO:0007669"/>
    <property type="project" value="TreeGrafter"/>
</dbReference>
<evidence type="ECO:0000256" key="5">
    <source>
        <dbReference type="SAM" id="Coils"/>
    </source>
</evidence>
<dbReference type="PANTHER" id="PTHR13222:SF1">
    <property type="entry name" value="RB1-INDUCIBLE COILED-COIL PROTEIN 1"/>
    <property type="match status" value="1"/>
</dbReference>
<gene>
    <name evidence="8" type="ORF">FIBSPDRAFT_1043157</name>
</gene>
<feature type="region of interest" description="Disordered" evidence="6">
    <location>
        <begin position="1058"/>
        <end position="1271"/>
    </location>
</feature>
<dbReference type="Pfam" id="PF10377">
    <property type="entry name" value="ATG11"/>
    <property type="match status" value="1"/>
</dbReference>
<dbReference type="GO" id="GO:0034045">
    <property type="term" value="C:phagophore assembly site membrane"/>
    <property type="evidence" value="ECO:0007669"/>
    <property type="project" value="UniProtKB-SubCell"/>
</dbReference>
<feature type="coiled-coil region" evidence="5">
    <location>
        <begin position="219"/>
        <end position="246"/>
    </location>
</feature>
<name>A0A166LIV6_9AGAM</name>
<dbReference type="Proteomes" id="UP000076532">
    <property type="component" value="Unassembled WGS sequence"/>
</dbReference>
<dbReference type="GO" id="GO:0015031">
    <property type="term" value="P:protein transport"/>
    <property type="evidence" value="ECO:0007669"/>
    <property type="project" value="UniProtKB-KW"/>
</dbReference>
<keyword evidence="4" id="KW-0472">Membrane</keyword>
<dbReference type="GO" id="GO:0005774">
    <property type="term" value="C:vacuolar membrane"/>
    <property type="evidence" value="ECO:0007669"/>
    <property type="project" value="UniProtKB-SubCell"/>
</dbReference>
<reference evidence="8 9" key="1">
    <citation type="journal article" date="2016" name="Mol. Biol. Evol.">
        <title>Comparative Genomics of Early-Diverging Mushroom-Forming Fungi Provides Insights into the Origins of Lignocellulose Decay Capabilities.</title>
        <authorList>
            <person name="Nagy L.G."/>
            <person name="Riley R."/>
            <person name="Tritt A."/>
            <person name="Adam C."/>
            <person name="Daum C."/>
            <person name="Floudas D."/>
            <person name="Sun H."/>
            <person name="Yadav J.S."/>
            <person name="Pangilinan J."/>
            <person name="Larsson K.H."/>
            <person name="Matsuura K."/>
            <person name="Barry K."/>
            <person name="Labutti K."/>
            <person name="Kuo R."/>
            <person name="Ohm R.A."/>
            <person name="Bhattacharya S.S."/>
            <person name="Shirouzu T."/>
            <person name="Yoshinaga Y."/>
            <person name="Martin F.M."/>
            <person name="Grigoriev I.V."/>
            <person name="Hibbett D.S."/>
        </authorList>
    </citation>
    <scope>NUCLEOTIDE SEQUENCE [LARGE SCALE GENOMIC DNA]</scope>
    <source>
        <strain evidence="8 9">CBS 109695</strain>
    </source>
</reference>
<feature type="compositionally biased region" description="Low complexity" evidence="6">
    <location>
        <begin position="1216"/>
        <end position="1226"/>
    </location>
</feature>
<organism evidence="8 9">
    <name type="scientific">Athelia psychrophila</name>
    <dbReference type="NCBI Taxonomy" id="1759441"/>
    <lineage>
        <taxon>Eukaryota</taxon>
        <taxon>Fungi</taxon>
        <taxon>Dikarya</taxon>
        <taxon>Basidiomycota</taxon>
        <taxon>Agaricomycotina</taxon>
        <taxon>Agaricomycetes</taxon>
        <taxon>Agaricomycetidae</taxon>
        <taxon>Atheliales</taxon>
        <taxon>Atheliaceae</taxon>
        <taxon>Athelia</taxon>
    </lineage>
</organism>
<comment type="subunit">
    <text evidence="4">Homodimer.</text>
</comment>
<feature type="domain" description="Autophagy-related protein 11 C-terminal" evidence="7">
    <location>
        <begin position="836"/>
        <end position="948"/>
    </location>
</feature>
<feature type="compositionally biased region" description="Low complexity" evidence="6">
    <location>
        <begin position="962"/>
        <end position="975"/>
    </location>
</feature>
<dbReference type="PANTHER" id="PTHR13222">
    <property type="entry name" value="RB1-INDUCIBLE COILED-COIL"/>
    <property type="match status" value="1"/>
</dbReference>
<keyword evidence="4" id="KW-0813">Transport</keyword>
<comment type="function">
    <text evidence="4">Involved in cytoplasm to vacuole transport (Cvt), pexophagy, mitophagy and nucleophagy. Recruits mitochondria for their selective degradation via autophagy (mitophagy) during starvation. Works as scaffold proteins that recruit ATG proteins to the pre-autophagosome (PAS), the site of vesicle/autophagosome formation. Required for the Cvt vesicles completion.</text>
</comment>
<keyword evidence="3 5" id="KW-0175">Coiled coil</keyword>
<dbReference type="GO" id="GO:0061709">
    <property type="term" value="P:reticulophagy"/>
    <property type="evidence" value="ECO:0007669"/>
    <property type="project" value="TreeGrafter"/>
</dbReference>
<dbReference type="GO" id="GO:0034727">
    <property type="term" value="P:piecemeal microautophagy of the nucleus"/>
    <property type="evidence" value="ECO:0007669"/>
    <property type="project" value="TreeGrafter"/>
</dbReference>
<feature type="compositionally biased region" description="Low complexity" evidence="6">
    <location>
        <begin position="988"/>
        <end position="1001"/>
    </location>
</feature>
<keyword evidence="4" id="KW-0926">Vacuole</keyword>
<evidence type="ECO:0000256" key="6">
    <source>
        <dbReference type="SAM" id="MobiDB-lite"/>
    </source>
</evidence>
<evidence type="ECO:0000256" key="3">
    <source>
        <dbReference type="ARBA" id="ARBA00023054"/>
    </source>
</evidence>
<dbReference type="STRING" id="436010.A0A166LIV6"/>
<dbReference type="GO" id="GO:0019901">
    <property type="term" value="F:protein kinase binding"/>
    <property type="evidence" value="ECO:0007669"/>
    <property type="project" value="TreeGrafter"/>
</dbReference>
<keyword evidence="9" id="KW-1185">Reference proteome</keyword>
<accession>A0A166LIV6</accession>
<dbReference type="GO" id="GO:0000045">
    <property type="term" value="P:autophagosome assembly"/>
    <property type="evidence" value="ECO:0007669"/>
    <property type="project" value="UniProtKB-UniRule"/>
</dbReference>
<evidence type="ECO:0000313" key="8">
    <source>
        <dbReference type="EMBL" id="KZP23003.1"/>
    </source>
</evidence>
<comment type="similarity">
    <text evidence="1 4">Belongs to the ATG11 family.</text>
</comment>
<evidence type="ECO:0000259" key="7">
    <source>
        <dbReference type="Pfam" id="PF10377"/>
    </source>
</evidence>
<dbReference type="GO" id="GO:0000422">
    <property type="term" value="P:autophagy of mitochondrion"/>
    <property type="evidence" value="ECO:0007669"/>
    <property type="project" value="TreeGrafter"/>
</dbReference>
<feature type="compositionally biased region" description="Polar residues" evidence="6">
    <location>
        <begin position="1173"/>
        <end position="1186"/>
    </location>
</feature>
<feature type="coiled-coil region" evidence="5">
    <location>
        <begin position="626"/>
        <end position="707"/>
    </location>
</feature>
<dbReference type="InterPro" id="IPR040040">
    <property type="entry name" value="ATG11"/>
</dbReference>
<dbReference type="OrthoDB" id="447953at2759"/>
<dbReference type="EMBL" id="KV417535">
    <property type="protein sequence ID" value="KZP23003.1"/>
    <property type="molecule type" value="Genomic_DNA"/>
</dbReference>
<dbReference type="GO" id="GO:1903599">
    <property type="term" value="P:positive regulation of autophagy of mitochondrion"/>
    <property type="evidence" value="ECO:0007669"/>
    <property type="project" value="UniProtKB-UniRule"/>
</dbReference>
<feature type="region of interest" description="Disordered" evidence="6">
    <location>
        <begin position="952"/>
        <end position="1031"/>
    </location>
</feature>
<evidence type="ECO:0000256" key="4">
    <source>
        <dbReference type="RuleBase" id="RU367075"/>
    </source>
</evidence>
<dbReference type="GO" id="GO:0060090">
    <property type="term" value="F:molecular adaptor activity"/>
    <property type="evidence" value="ECO:0007669"/>
    <property type="project" value="TreeGrafter"/>
</dbReference>
<proteinExistence type="inferred from homology"/>
<feature type="compositionally biased region" description="Low complexity" evidence="6">
    <location>
        <begin position="1127"/>
        <end position="1142"/>
    </location>
</feature>
<comment type="subcellular location">
    <subcellularLocation>
        <location evidence="4">Preautophagosomal structure membrane</location>
        <topology evidence="4">Peripheral membrane protein</topology>
    </subcellularLocation>
    <subcellularLocation>
        <location evidence="4">Vacuole membrane</location>
        <topology evidence="4">Peripheral membrane protein</topology>
    </subcellularLocation>
    <text evidence="4">During pexophagy, accumulates in the vacuolar membrane region, where the peroxisomes contact the vacuole.</text>
</comment>
<sequence>MITICRAEDGHVFQVDATWRDIDRTGIGPFVQEHTHADGTGIAYLSDGTRLADDNIAELAGAGDQTIWVYDTSHLSLPLPAVLESLALPLPSESNAVSPASSPDTIRESTHPNPAHILGLLRTQSLALPPAFHALSRALLSLTSTHALLAPLAHATLTHQAQLLAALPADLTRLPQVRIHPEFLGGRKGRSLGDYVAAGKMALVGEACARAHQECAGAVGGVEGALRELERELDSVRAAVGDLRILDEAEAAPLPAERLAELYNAHTAHALPLLRRIAALNAALLPLPPQLAALQELTANKDGAAGRWGHVERLHGMAHAYGATLLEALRRRAFAGFFWARVGTVVEVFAGVSAAERRRRHAFRSETRGTLPFATPRLDGADDVPSVDFVRTGGSAEDSGYAVERADVDAFLRTLAETGADAHTLTTLRQRVAKMDSLEAGFERVVARSLLSNSRLSLSHSRLADVDADGLMRELEDTRAGRDELVRGLAELRAREEAQGVEVERLRRLMAEAEEERGRALQAAQEAQEAAHERDQETERLLLEAQIQAQELDGVRAADREKARALERLRDELHDVRAQLAEARAAEQHSQDIDVLRRAHAHDLESIRAEHAQSADALRSTHAQVVDGLKATLAATRTELDTQRREKERMLKTQTAEADRALRDHIAEADGDRAVLEHQLAGLRATLDDAQHELRDTQGDGAGLREELVRVERELRDARHVERVLREDVRAGRAGEEAFETRLEESGRLVAQMLDVALAFRAAHVRALATAQALAPSAAKARNLGESVFAPGARAGLGVNALPGAGANEEPEPIDPGDPAGALEVLRAVDHDHFLDEIRRTIRKWQKQCKEYRERAKGKISFRNFGEGDLALFLPTRNSVAKPWAAFNVSFPHYFLQATGHLAEQLKTREWIVARITSIAERVVDQTDPTSNPYGLGEGVKYYMLQVEDWTQPSQNQKRRASNANAAPNLNASTNSKRRNSHSNNADLAPLSSSPLAASISPPNPHAEGLGGLSLSLSPPPPPPPASHRIQQLPAEPPQISQAAEEPDHFDIVRARARTRSPPPAGPSSLSRLLAQAPSAGPDAEAPPDSPSHLGSPFIVEPQDLDQTQVHVASPLPITSPLPELEPPSSNKAQSSPKSIAASPPPPSPSTGAGSLPRNAHVAGAPSPLRSGSRASKASRMSSTSFPAVAKAKAAPTIALSGAGGTIPDASPPRSAPSSRPQTPSPGEEASDGLANMPSGVGAGALHRRRTSSYHTPSPLSGASGAKPGGALASLANSWGVAFGRKKTGDGAGREESLAAGATEILKRF</sequence>
<evidence type="ECO:0000256" key="1">
    <source>
        <dbReference type="ARBA" id="ARBA00009729"/>
    </source>
</evidence>
<feature type="compositionally biased region" description="Low complexity" evidence="6">
    <location>
        <begin position="1187"/>
        <end position="1196"/>
    </location>
</feature>
<evidence type="ECO:0000256" key="2">
    <source>
        <dbReference type="ARBA" id="ARBA00023006"/>
    </source>
</evidence>